<evidence type="ECO:0000256" key="4">
    <source>
        <dbReference type="ARBA" id="ARBA00022692"/>
    </source>
</evidence>
<feature type="transmembrane region" description="Helical" evidence="7">
    <location>
        <begin position="88"/>
        <end position="107"/>
    </location>
</feature>
<dbReference type="PANTHER" id="PTHR42718">
    <property type="entry name" value="MAJOR FACILITATOR SUPERFAMILY MULTIDRUG TRANSPORTER MFSC"/>
    <property type="match status" value="1"/>
</dbReference>
<feature type="transmembrane region" description="Helical" evidence="7">
    <location>
        <begin position="408"/>
        <end position="425"/>
    </location>
</feature>
<comment type="caution">
    <text evidence="9">The sequence shown here is derived from an EMBL/GenBank/DDBJ whole genome shotgun (WGS) entry which is preliminary data.</text>
</comment>
<feature type="transmembrane region" description="Helical" evidence="7">
    <location>
        <begin position="365"/>
        <end position="388"/>
    </location>
</feature>
<evidence type="ECO:0000256" key="3">
    <source>
        <dbReference type="ARBA" id="ARBA00022475"/>
    </source>
</evidence>
<dbReference type="Gene3D" id="1.20.1250.20">
    <property type="entry name" value="MFS general substrate transporter like domains"/>
    <property type="match status" value="1"/>
</dbReference>
<feature type="domain" description="Major facilitator superfamily (MFS) profile" evidence="8">
    <location>
        <begin position="1"/>
        <end position="430"/>
    </location>
</feature>
<evidence type="ECO:0000256" key="1">
    <source>
        <dbReference type="ARBA" id="ARBA00004651"/>
    </source>
</evidence>
<evidence type="ECO:0000256" key="2">
    <source>
        <dbReference type="ARBA" id="ARBA00022448"/>
    </source>
</evidence>
<dbReference type="EMBL" id="JAAQOM010000006">
    <property type="protein sequence ID" value="NIA54439.1"/>
    <property type="molecule type" value="Genomic_DNA"/>
</dbReference>
<dbReference type="InterPro" id="IPR011701">
    <property type="entry name" value="MFS"/>
</dbReference>
<evidence type="ECO:0000259" key="8">
    <source>
        <dbReference type="PROSITE" id="PS50850"/>
    </source>
</evidence>
<evidence type="ECO:0000256" key="5">
    <source>
        <dbReference type="ARBA" id="ARBA00022989"/>
    </source>
</evidence>
<accession>A0ABX0PAW6</accession>
<evidence type="ECO:0000313" key="9">
    <source>
        <dbReference type="EMBL" id="NIA54439.1"/>
    </source>
</evidence>
<dbReference type="PROSITE" id="PS50850">
    <property type="entry name" value="MFS"/>
    <property type="match status" value="1"/>
</dbReference>
<feature type="transmembrane region" description="Helical" evidence="7">
    <location>
        <begin position="203"/>
        <end position="220"/>
    </location>
</feature>
<dbReference type="Gene3D" id="1.20.1720.10">
    <property type="entry name" value="Multidrug resistance protein D"/>
    <property type="match status" value="1"/>
</dbReference>
<dbReference type="InterPro" id="IPR036259">
    <property type="entry name" value="MFS_trans_sf"/>
</dbReference>
<keyword evidence="6 7" id="KW-0472">Membrane</keyword>
<evidence type="ECO:0000256" key="6">
    <source>
        <dbReference type="ARBA" id="ARBA00023136"/>
    </source>
</evidence>
<dbReference type="InterPro" id="IPR020846">
    <property type="entry name" value="MFS_dom"/>
</dbReference>
<protein>
    <submittedName>
        <fullName evidence="9">MFS transporter</fullName>
    </submittedName>
</protein>
<feature type="transmembrane region" description="Helical" evidence="7">
    <location>
        <begin position="59"/>
        <end position="82"/>
    </location>
</feature>
<dbReference type="PANTHER" id="PTHR42718:SF46">
    <property type="entry name" value="BLR6921 PROTEIN"/>
    <property type="match status" value="1"/>
</dbReference>
<feature type="transmembrane region" description="Helical" evidence="7">
    <location>
        <begin position="177"/>
        <end position="197"/>
    </location>
</feature>
<comment type="subcellular location">
    <subcellularLocation>
        <location evidence="1">Cell membrane</location>
        <topology evidence="1">Multi-pass membrane protein</topology>
    </subcellularLocation>
</comment>
<dbReference type="SUPFAM" id="SSF103473">
    <property type="entry name" value="MFS general substrate transporter"/>
    <property type="match status" value="1"/>
</dbReference>
<dbReference type="Proteomes" id="UP000716322">
    <property type="component" value="Unassembled WGS sequence"/>
</dbReference>
<feature type="transmembrane region" description="Helical" evidence="7">
    <location>
        <begin position="241"/>
        <end position="262"/>
    </location>
</feature>
<evidence type="ECO:0000256" key="7">
    <source>
        <dbReference type="SAM" id="Phobius"/>
    </source>
</evidence>
<feature type="transmembrane region" description="Helical" evidence="7">
    <location>
        <begin position="303"/>
        <end position="321"/>
    </location>
</feature>
<dbReference type="Pfam" id="PF07690">
    <property type="entry name" value="MFS_1"/>
    <property type="match status" value="1"/>
</dbReference>
<gene>
    <name evidence="9" type="ORF">HAV22_12425</name>
</gene>
<evidence type="ECO:0000313" key="10">
    <source>
        <dbReference type="Proteomes" id="UP000716322"/>
    </source>
</evidence>
<feature type="transmembrane region" description="Helical" evidence="7">
    <location>
        <begin position="146"/>
        <end position="165"/>
    </location>
</feature>
<proteinExistence type="predicted"/>
<organism evidence="9 10">
    <name type="scientific">Telluria antibiotica</name>
    <dbReference type="NCBI Taxonomy" id="2717319"/>
    <lineage>
        <taxon>Bacteria</taxon>
        <taxon>Pseudomonadati</taxon>
        <taxon>Pseudomonadota</taxon>
        <taxon>Betaproteobacteria</taxon>
        <taxon>Burkholderiales</taxon>
        <taxon>Oxalobacteraceae</taxon>
        <taxon>Telluria group</taxon>
        <taxon>Telluria</taxon>
    </lineage>
</organism>
<feature type="transmembrane region" description="Helical" evidence="7">
    <location>
        <begin position="327"/>
        <end position="344"/>
    </location>
</feature>
<feature type="transmembrane region" description="Helical" evidence="7">
    <location>
        <begin position="20"/>
        <end position="47"/>
    </location>
</feature>
<feature type="transmembrane region" description="Helical" evidence="7">
    <location>
        <begin position="119"/>
        <end position="140"/>
    </location>
</feature>
<keyword evidence="2" id="KW-0813">Transport</keyword>
<keyword evidence="3" id="KW-1003">Cell membrane</keyword>
<reference evidence="9 10" key="1">
    <citation type="submission" date="2020-03" db="EMBL/GenBank/DDBJ databases">
        <title>Genome sequence of strain Massilia sp. TW-1.</title>
        <authorList>
            <person name="Chaudhary D.K."/>
        </authorList>
    </citation>
    <scope>NUCLEOTIDE SEQUENCE [LARGE SCALE GENOMIC DNA]</scope>
    <source>
        <strain evidence="9 10">TW-1</strain>
    </source>
</reference>
<keyword evidence="5 7" id="KW-1133">Transmembrane helix</keyword>
<keyword evidence="10" id="KW-1185">Reference proteome</keyword>
<feature type="transmembrane region" description="Helical" evidence="7">
    <location>
        <begin position="268"/>
        <end position="291"/>
    </location>
</feature>
<name>A0ABX0PAW6_9BURK</name>
<sequence>MLLSSFGASSANVALPTLQRAFGASFAAVQWIVLAYLLAATAAAVGAGRLGDAIGRRRVLLAGIALFAAASGACAVAPTLPLLVAARALQGLGAAVMLALGMALAAGQLQGRTGRAMGLLGSMSAVGTALGPALGGLLLAGPGWRAVFAAMLPGAVLAFALVRRLPDDDAVRSGGPFDVTGLLLLVGALLAFALAATGTGARWWYAISALCTAAFMRTEARTRTPLVPLALLRDRVTATGFATSALTMALMMTTMLVGPFYLGRALGLGAGGVGLALAVGPLVAALAGVPSGRLVDRHGARRTGMAGLAAMALGAGLVAVAPRAAGVTGWIAPLAVLTAGYALFQAANNTAVLEAAGIDRRGVAAGLLNLARQLGLIGGSALLGAVFAAGAPDPAHAAAADVAEATQATFALAVLLPLLGLGAAWRQRAQ</sequence>
<keyword evidence="4 7" id="KW-0812">Transmembrane</keyword>